<feature type="compositionally biased region" description="Basic and acidic residues" evidence="1">
    <location>
        <begin position="1"/>
        <end position="10"/>
    </location>
</feature>
<organism evidence="2">
    <name type="scientific">Tanacetum cinerariifolium</name>
    <name type="common">Dalmatian daisy</name>
    <name type="synonym">Chrysanthemum cinerariifolium</name>
    <dbReference type="NCBI Taxonomy" id="118510"/>
    <lineage>
        <taxon>Eukaryota</taxon>
        <taxon>Viridiplantae</taxon>
        <taxon>Streptophyta</taxon>
        <taxon>Embryophyta</taxon>
        <taxon>Tracheophyta</taxon>
        <taxon>Spermatophyta</taxon>
        <taxon>Magnoliopsida</taxon>
        <taxon>eudicotyledons</taxon>
        <taxon>Gunneridae</taxon>
        <taxon>Pentapetalae</taxon>
        <taxon>asterids</taxon>
        <taxon>campanulids</taxon>
        <taxon>Asterales</taxon>
        <taxon>Asteraceae</taxon>
        <taxon>Asteroideae</taxon>
        <taxon>Anthemideae</taxon>
        <taxon>Anthemidinae</taxon>
        <taxon>Tanacetum</taxon>
    </lineage>
</organism>
<evidence type="ECO:0000256" key="1">
    <source>
        <dbReference type="SAM" id="MobiDB-lite"/>
    </source>
</evidence>
<dbReference type="EMBL" id="BKCJ011882118">
    <property type="protein sequence ID" value="GFD60754.1"/>
    <property type="molecule type" value="Genomic_DNA"/>
</dbReference>
<feature type="non-terminal residue" evidence="2">
    <location>
        <position position="1"/>
    </location>
</feature>
<reference evidence="2" key="1">
    <citation type="journal article" date="2019" name="Sci. Rep.">
        <title>Draft genome of Tanacetum cinerariifolium, the natural source of mosquito coil.</title>
        <authorList>
            <person name="Yamashiro T."/>
            <person name="Shiraishi A."/>
            <person name="Satake H."/>
            <person name="Nakayama K."/>
        </authorList>
    </citation>
    <scope>NUCLEOTIDE SEQUENCE</scope>
</reference>
<accession>A0A699XYC6</accession>
<dbReference type="AlphaFoldDB" id="A0A699XYC6"/>
<evidence type="ECO:0000313" key="2">
    <source>
        <dbReference type="EMBL" id="GFD60754.1"/>
    </source>
</evidence>
<feature type="non-terminal residue" evidence="2">
    <location>
        <position position="68"/>
    </location>
</feature>
<protein>
    <submittedName>
        <fullName evidence="2">Uncharacterized protein</fullName>
    </submittedName>
</protein>
<feature type="region of interest" description="Disordered" evidence="1">
    <location>
        <begin position="1"/>
        <end position="68"/>
    </location>
</feature>
<gene>
    <name evidence="2" type="ORF">Tci_932723</name>
</gene>
<feature type="compositionally biased region" description="Basic and acidic residues" evidence="1">
    <location>
        <begin position="54"/>
        <end position="68"/>
    </location>
</feature>
<name>A0A699XYC6_TANCI</name>
<proteinExistence type="predicted"/>
<sequence length="68" mass="7281">ARAAAPEHRAQPAHPQARGRAAGAFSGDAGRRGTLRGVDGRHVRHAARGQNPARGREQRDARGTDRRP</sequence>
<comment type="caution">
    <text evidence="2">The sequence shown here is derived from an EMBL/GenBank/DDBJ whole genome shotgun (WGS) entry which is preliminary data.</text>
</comment>